<evidence type="ECO:0000313" key="7">
    <source>
        <dbReference type="Proteomes" id="UP000838763"/>
    </source>
</evidence>
<reference evidence="6" key="1">
    <citation type="submission" date="2022-11" db="EMBL/GenBank/DDBJ databases">
        <authorList>
            <person name="Scott C."/>
            <person name="Bruce N."/>
        </authorList>
    </citation>
    <scope>NUCLEOTIDE SEQUENCE</scope>
</reference>
<keyword evidence="3" id="KW-0175">Coiled coil</keyword>
<keyword evidence="7" id="KW-1185">Reference proteome</keyword>
<name>A0A9P1H9Z2_9PEZI</name>
<comment type="caution">
    <text evidence="6">The sequence shown here is derived from an EMBL/GenBank/DDBJ whole genome shotgun (WGS) entry which is preliminary data.</text>
</comment>
<evidence type="ECO:0000256" key="1">
    <source>
        <dbReference type="ARBA" id="ARBA00004496"/>
    </source>
</evidence>
<evidence type="ECO:0000259" key="5">
    <source>
        <dbReference type="Pfam" id="PF07989"/>
    </source>
</evidence>
<keyword evidence="2" id="KW-0963">Cytoplasm</keyword>
<organism evidence="6 7">
    <name type="scientific">Parascedosporium putredinis</name>
    <dbReference type="NCBI Taxonomy" id="1442378"/>
    <lineage>
        <taxon>Eukaryota</taxon>
        <taxon>Fungi</taxon>
        <taxon>Dikarya</taxon>
        <taxon>Ascomycota</taxon>
        <taxon>Pezizomycotina</taxon>
        <taxon>Sordariomycetes</taxon>
        <taxon>Hypocreomycetidae</taxon>
        <taxon>Microascales</taxon>
        <taxon>Microascaceae</taxon>
        <taxon>Parascedosporium</taxon>
    </lineage>
</organism>
<proteinExistence type="predicted"/>
<dbReference type="GO" id="GO:0005737">
    <property type="term" value="C:cytoplasm"/>
    <property type="evidence" value="ECO:0007669"/>
    <property type="project" value="UniProtKB-SubCell"/>
</dbReference>
<evidence type="ECO:0000313" key="6">
    <source>
        <dbReference type="EMBL" id="CAI4219664.1"/>
    </source>
</evidence>
<comment type="subcellular location">
    <subcellularLocation>
        <location evidence="1">Cytoplasm</location>
    </subcellularLocation>
</comment>
<dbReference type="GO" id="GO:0005815">
    <property type="term" value="C:microtubule organizing center"/>
    <property type="evidence" value="ECO:0007669"/>
    <property type="project" value="InterPro"/>
</dbReference>
<feature type="region of interest" description="Disordered" evidence="4">
    <location>
        <begin position="357"/>
        <end position="393"/>
    </location>
</feature>
<evidence type="ECO:0000256" key="2">
    <source>
        <dbReference type="ARBA" id="ARBA00022490"/>
    </source>
</evidence>
<feature type="compositionally biased region" description="Polar residues" evidence="4">
    <location>
        <begin position="229"/>
        <end position="238"/>
    </location>
</feature>
<feature type="compositionally biased region" description="Basic and acidic residues" evidence="4">
    <location>
        <begin position="264"/>
        <end position="286"/>
    </location>
</feature>
<feature type="coiled-coil region" evidence="3">
    <location>
        <begin position="52"/>
        <end position="100"/>
    </location>
</feature>
<feature type="domain" description="Centrosomin N-terminal motif 1" evidence="5">
    <location>
        <begin position="17"/>
        <end position="83"/>
    </location>
</feature>
<accession>A0A9P1H9Z2</accession>
<dbReference type="Pfam" id="PF07989">
    <property type="entry name" value="Cnn_1N"/>
    <property type="match status" value="1"/>
</dbReference>
<dbReference type="InterPro" id="IPR012943">
    <property type="entry name" value="Cnn_1N"/>
</dbReference>
<feature type="region of interest" description="Disordered" evidence="4">
    <location>
        <begin position="193"/>
        <end position="298"/>
    </location>
</feature>
<dbReference type="Proteomes" id="UP000838763">
    <property type="component" value="Unassembled WGS sequence"/>
</dbReference>
<protein>
    <recommendedName>
        <fullName evidence="5">Centrosomin N-terminal motif 1 domain-containing protein</fullName>
    </recommendedName>
</protein>
<gene>
    <name evidence="6" type="ORF">PPNO1_LOCUS9217</name>
</gene>
<evidence type="ECO:0000256" key="4">
    <source>
        <dbReference type="SAM" id="MobiDB-lite"/>
    </source>
</evidence>
<evidence type="ECO:0000256" key="3">
    <source>
        <dbReference type="SAM" id="Coils"/>
    </source>
</evidence>
<dbReference type="AlphaFoldDB" id="A0A9P1H9Z2"/>
<dbReference type="EMBL" id="CALLCH030000020">
    <property type="protein sequence ID" value="CAI4219664.1"/>
    <property type="molecule type" value="Genomic_DNA"/>
</dbReference>
<sequence>MSSGGPDAPTKKKGMGVKEMEQTVSTLHKQNFDLKLELYHRRERQTALEDELTRMKDDSAQLTELNDRLVEELEKRDKAVEEAVAMIVLLEAQVETLLKEREMVRHFASLQRMPSFLSEQSQTTENLRNVYLGAKGGSLLSLLRPTETPVDIEHERLASPSLSVLSESSFVSVYGKHNGQDGDMTITQFDERPTLETHSPGGASYPPLTDMLDQNSPLQRLEKMDRTYSLKTTSSQQSGRDREAEYQRAAGAPTTLSRTASQRRTKEQKREALKKVMTDAPGRLRDQNMPPTPDTISTTTLRHYQNSADTLSQQQGLAHQQSYLTLSETNSVPSLDAQPGPRARTVIPANFAVAQPPSMTAFHSRRDAPRSSYFDNRPPSSNGPEDESDANSMASSLDIWMKDSWKPAKSYGNGGRRSPDLFGFPAKGVTGLTSPWSPEAIFNAAFAKPSTTGGGGINSALDGLVPAETALFGSGVPPPPPPALQLARADGLHFGIGHARRHEQERDFG</sequence>
<dbReference type="OrthoDB" id="10251744at2759"/>